<name>A0A8D8UE26_9HEMI</name>
<dbReference type="EMBL" id="HBUF01340893">
    <property type="protein sequence ID" value="CAG6703237.1"/>
    <property type="molecule type" value="Transcribed_RNA"/>
</dbReference>
<dbReference type="EMBL" id="HBUF01340897">
    <property type="protein sequence ID" value="CAG6703259.1"/>
    <property type="molecule type" value="Transcribed_RNA"/>
</dbReference>
<proteinExistence type="predicted"/>
<sequence>MTFVGPEPFCGVATCHLKMEIRNWENQVKIQYWNNTPRQRQAKLFIEYSRKRAKKAKRNYKLCSVSAKRNYKSLLAFSRAIVASTTTYITWALLNPPPVVSAMRHQRRPITFYANVGPPLTKD</sequence>
<protein>
    <submittedName>
        <fullName evidence="1">Uncharacterized protein</fullName>
    </submittedName>
</protein>
<dbReference type="AlphaFoldDB" id="A0A8D8UE26"/>
<organism evidence="1">
    <name type="scientific">Cacopsylla melanoneura</name>
    <dbReference type="NCBI Taxonomy" id="428564"/>
    <lineage>
        <taxon>Eukaryota</taxon>
        <taxon>Metazoa</taxon>
        <taxon>Ecdysozoa</taxon>
        <taxon>Arthropoda</taxon>
        <taxon>Hexapoda</taxon>
        <taxon>Insecta</taxon>
        <taxon>Pterygota</taxon>
        <taxon>Neoptera</taxon>
        <taxon>Paraneoptera</taxon>
        <taxon>Hemiptera</taxon>
        <taxon>Sternorrhyncha</taxon>
        <taxon>Psylloidea</taxon>
        <taxon>Psyllidae</taxon>
        <taxon>Psyllinae</taxon>
        <taxon>Cacopsylla</taxon>
    </lineage>
</organism>
<accession>A0A8D8UE26</accession>
<reference evidence="1" key="1">
    <citation type="submission" date="2021-05" db="EMBL/GenBank/DDBJ databases">
        <authorList>
            <person name="Alioto T."/>
            <person name="Alioto T."/>
            <person name="Gomez Garrido J."/>
        </authorList>
    </citation>
    <scope>NUCLEOTIDE SEQUENCE</scope>
</reference>
<evidence type="ECO:0000313" key="1">
    <source>
        <dbReference type="EMBL" id="CAG6703259.1"/>
    </source>
</evidence>